<protein>
    <recommendedName>
        <fullName evidence="10">Hexosyltransferase</fullName>
        <ecNumber evidence="10">2.4.1.-</ecNumber>
    </recommendedName>
</protein>
<dbReference type="EMBL" id="BACD03000041">
    <property type="protein sequence ID" value="GAO51137.1"/>
    <property type="molecule type" value="Genomic_DNA"/>
</dbReference>
<dbReference type="Pfam" id="PF01762">
    <property type="entry name" value="Galactosyl_T"/>
    <property type="match status" value="1"/>
</dbReference>
<reference evidence="11 12" key="1">
    <citation type="journal article" date="2011" name="J. Gen. Appl. Microbiol.">
        <title>Draft genome sequencing of the enigmatic yeast Saitoella complicata.</title>
        <authorList>
            <person name="Nishida H."/>
            <person name="Hamamoto M."/>
            <person name="Sugiyama J."/>
        </authorList>
    </citation>
    <scope>NUCLEOTIDE SEQUENCE [LARGE SCALE GENOMIC DNA]</scope>
    <source>
        <strain evidence="11 12">NRRL Y-17804</strain>
    </source>
</reference>
<keyword evidence="6 10" id="KW-0735">Signal-anchor</keyword>
<dbReference type="GO" id="GO:0000139">
    <property type="term" value="C:Golgi membrane"/>
    <property type="evidence" value="ECO:0007669"/>
    <property type="project" value="UniProtKB-SubCell"/>
</dbReference>
<organism evidence="11 12">
    <name type="scientific">Saitoella complicata (strain BCRC 22490 / CBS 7301 / JCM 7358 / NBRC 10748 / NRRL Y-17804)</name>
    <dbReference type="NCBI Taxonomy" id="698492"/>
    <lineage>
        <taxon>Eukaryota</taxon>
        <taxon>Fungi</taxon>
        <taxon>Dikarya</taxon>
        <taxon>Ascomycota</taxon>
        <taxon>Taphrinomycotina</taxon>
        <taxon>Taphrinomycotina incertae sedis</taxon>
        <taxon>Saitoella</taxon>
    </lineage>
</organism>
<evidence type="ECO:0000313" key="12">
    <source>
        <dbReference type="Proteomes" id="UP000033140"/>
    </source>
</evidence>
<dbReference type="InterPro" id="IPR002659">
    <property type="entry name" value="Glyco_trans_31"/>
</dbReference>
<evidence type="ECO:0000256" key="8">
    <source>
        <dbReference type="ARBA" id="ARBA00023034"/>
    </source>
</evidence>
<dbReference type="Gene3D" id="3.90.550.50">
    <property type="match status" value="1"/>
</dbReference>
<comment type="similarity">
    <text evidence="2 10">Belongs to the glycosyltransferase 31 family.</text>
</comment>
<reference evidence="11 12" key="3">
    <citation type="journal article" date="2015" name="Genome Announc.">
        <title>Draft Genome Sequence of the Archiascomycetous Yeast Saitoella complicata.</title>
        <authorList>
            <person name="Yamauchi K."/>
            <person name="Kondo S."/>
            <person name="Hamamoto M."/>
            <person name="Takahashi Y."/>
            <person name="Ogura Y."/>
            <person name="Hayashi T."/>
            <person name="Nishida H."/>
        </authorList>
    </citation>
    <scope>NUCLEOTIDE SEQUENCE [LARGE SCALE GENOMIC DNA]</scope>
    <source>
        <strain evidence="11 12">NRRL Y-17804</strain>
    </source>
</reference>
<evidence type="ECO:0000256" key="2">
    <source>
        <dbReference type="ARBA" id="ARBA00008661"/>
    </source>
</evidence>
<keyword evidence="12" id="KW-1185">Reference proteome</keyword>
<proteinExistence type="inferred from homology"/>
<evidence type="ECO:0000256" key="6">
    <source>
        <dbReference type="ARBA" id="ARBA00022968"/>
    </source>
</evidence>
<dbReference type="STRING" id="698492.A0A0E9NMM9"/>
<comment type="caution">
    <text evidence="11">The sequence shown here is derived from an EMBL/GenBank/DDBJ whole genome shotgun (WGS) entry which is preliminary data.</text>
</comment>
<evidence type="ECO:0000313" key="11">
    <source>
        <dbReference type="EMBL" id="GAO51137.1"/>
    </source>
</evidence>
<evidence type="ECO:0000256" key="10">
    <source>
        <dbReference type="RuleBase" id="RU363063"/>
    </source>
</evidence>
<evidence type="ECO:0000256" key="5">
    <source>
        <dbReference type="ARBA" id="ARBA00022692"/>
    </source>
</evidence>
<dbReference type="PANTHER" id="PTHR11214:SF351">
    <property type="entry name" value="BETA-1,3-GALACTOSYLTRANSFERASE PVG3"/>
    <property type="match status" value="1"/>
</dbReference>
<comment type="subcellular location">
    <subcellularLocation>
        <location evidence="1 10">Golgi apparatus membrane</location>
        <topology evidence="1 10">Single-pass type II membrane protein</topology>
    </subcellularLocation>
</comment>
<dbReference type="Proteomes" id="UP000033140">
    <property type="component" value="Unassembled WGS sequence"/>
</dbReference>
<keyword evidence="5 10" id="KW-0812">Transmembrane</keyword>
<keyword evidence="4" id="KW-0808">Transferase</keyword>
<feature type="transmembrane region" description="Helical" evidence="10">
    <location>
        <begin position="21"/>
        <end position="45"/>
    </location>
</feature>
<keyword evidence="7 10" id="KW-1133">Transmembrane helix</keyword>
<keyword evidence="9 10" id="KW-0472">Membrane</keyword>
<gene>
    <name evidence="11" type="ORF">G7K_5248-t1</name>
</gene>
<dbReference type="EC" id="2.4.1.-" evidence="10"/>
<dbReference type="GO" id="GO:0016758">
    <property type="term" value="F:hexosyltransferase activity"/>
    <property type="evidence" value="ECO:0007669"/>
    <property type="project" value="InterPro"/>
</dbReference>
<accession>A0A0E9NMM9</accession>
<evidence type="ECO:0000256" key="4">
    <source>
        <dbReference type="ARBA" id="ARBA00022679"/>
    </source>
</evidence>
<name>A0A0E9NMM9_SAICN</name>
<keyword evidence="8 10" id="KW-0333">Golgi apparatus</keyword>
<reference evidence="11 12" key="2">
    <citation type="journal article" date="2014" name="J. Gen. Appl. Microbiol.">
        <title>The early diverging ascomycetous budding yeast Saitoella complicata has three histone deacetylases belonging to the Clr6, Hos2, and Rpd3 lineages.</title>
        <authorList>
            <person name="Nishida H."/>
            <person name="Matsumoto T."/>
            <person name="Kondo S."/>
            <person name="Hamamoto M."/>
            <person name="Yoshikawa H."/>
        </authorList>
    </citation>
    <scope>NUCLEOTIDE SEQUENCE [LARGE SCALE GENOMIC DNA]</scope>
    <source>
        <strain evidence="11 12">NRRL Y-17804</strain>
    </source>
</reference>
<evidence type="ECO:0000256" key="9">
    <source>
        <dbReference type="ARBA" id="ARBA00023136"/>
    </source>
</evidence>
<evidence type="ECO:0000256" key="3">
    <source>
        <dbReference type="ARBA" id="ARBA00022676"/>
    </source>
</evidence>
<sequence>MSQRFGCRMTALTPQALRRRGVLVLRLLLLTVISFGTASLLHYLLHNLRSHNHDSAALPSPAAPIAHTTDLGQIRADVSPTWLLATMSPVQSYTRRHIIRSTYQSLYHPLCPNATFRFVLARPSLPHVPLIEAENATYGDLVVLDHLEENKQVANTVKTIEFFKWLAQVGREWTWVSKVDDDSFVNVQAFWQEFLLPRIKSRETSMVLMGRRCFNPLFPYPSGAFYTVSWDMTVKLAELHAISGITTEHEDLLNGRLLYEANVEHNFVGLDQRRFFDYNPEVDGEQGWEHKVFEGAICPHMLKDDAVYLNVASLFERDGTNRVG</sequence>
<evidence type="ECO:0000256" key="1">
    <source>
        <dbReference type="ARBA" id="ARBA00004323"/>
    </source>
</evidence>
<dbReference type="PANTHER" id="PTHR11214">
    <property type="entry name" value="BETA-1,3-N-ACETYLGLUCOSAMINYLTRANSFERASE"/>
    <property type="match status" value="1"/>
</dbReference>
<dbReference type="AlphaFoldDB" id="A0A0E9NMM9"/>
<evidence type="ECO:0000256" key="7">
    <source>
        <dbReference type="ARBA" id="ARBA00022989"/>
    </source>
</evidence>
<keyword evidence="3 10" id="KW-0328">Glycosyltransferase</keyword>